<protein>
    <submittedName>
        <fullName evidence="2">Uncharacterized protein</fullName>
    </submittedName>
</protein>
<feature type="transmembrane region" description="Helical" evidence="1">
    <location>
        <begin position="6"/>
        <end position="24"/>
    </location>
</feature>
<organism evidence="2 3">
    <name type="scientific">Weissella viridescens</name>
    <name type="common">Lactobacillus viridescens</name>
    <dbReference type="NCBI Taxonomy" id="1629"/>
    <lineage>
        <taxon>Bacteria</taxon>
        <taxon>Bacillati</taxon>
        <taxon>Bacillota</taxon>
        <taxon>Bacilli</taxon>
        <taxon>Lactobacillales</taxon>
        <taxon>Lactobacillaceae</taxon>
        <taxon>Weissella</taxon>
    </lineage>
</organism>
<name>A0A380P2B1_WEIVI</name>
<keyword evidence="1" id="KW-1133">Transmembrane helix</keyword>
<dbReference type="Proteomes" id="UP000254621">
    <property type="component" value="Unassembled WGS sequence"/>
</dbReference>
<reference evidence="2 3" key="1">
    <citation type="submission" date="2018-06" db="EMBL/GenBank/DDBJ databases">
        <authorList>
            <consortium name="Pathogen Informatics"/>
            <person name="Doyle S."/>
        </authorList>
    </citation>
    <scope>NUCLEOTIDE SEQUENCE [LARGE SCALE GENOMIC DNA]</scope>
    <source>
        <strain evidence="2 3">NCTC13645</strain>
    </source>
</reference>
<keyword evidence="1" id="KW-0472">Membrane</keyword>
<evidence type="ECO:0000256" key="1">
    <source>
        <dbReference type="SAM" id="Phobius"/>
    </source>
</evidence>
<keyword evidence="1" id="KW-0812">Transmembrane</keyword>
<evidence type="ECO:0000313" key="3">
    <source>
        <dbReference type="Proteomes" id="UP000254621"/>
    </source>
</evidence>
<evidence type="ECO:0000313" key="2">
    <source>
        <dbReference type="EMBL" id="SUP59356.1"/>
    </source>
</evidence>
<sequence>MFIQSDAMSSHLFFGYLMVAIALWEKKPTHDWQLYYCWTAPCPVGYDYFAMMAWPKHLPLWLKRAL</sequence>
<proteinExistence type="predicted"/>
<dbReference type="AlphaFoldDB" id="A0A380P2B1"/>
<dbReference type="EMBL" id="UHIV01000004">
    <property type="protein sequence ID" value="SUP59356.1"/>
    <property type="molecule type" value="Genomic_DNA"/>
</dbReference>
<accession>A0A380P2B1</accession>
<gene>
    <name evidence="2" type="ORF">NCTC13645_01611</name>
</gene>